<dbReference type="InterPro" id="IPR046347">
    <property type="entry name" value="bZIP_sf"/>
</dbReference>
<protein>
    <recommendedName>
        <fullName evidence="7">BZIP domain-containing protein</fullName>
    </recommendedName>
</protein>
<dbReference type="OrthoDB" id="295274at2759"/>
<evidence type="ECO:0000313" key="8">
    <source>
        <dbReference type="EMBL" id="KAF2838130.1"/>
    </source>
</evidence>
<dbReference type="SUPFAM" id="SSF57959">
    <property type="entry name" value="Leucine zipper domain"/>
    <property type="match status" value="1"/>
</dbReference>
<feature type="compositionally biased region" description="Basic and acidic residues" evidence="6">
    <location>
        <begin position="98"/>
        <end position="109"/>
    </location>
</feature>
<feature type="region of interest" description="Disordered" evidence="6">
    <location>
        <begin position="272"/>
        <end position="362"/>
    </location>
</feature>
<feature type="compositionally biased region" description="Polar residues" evidence="6">
    <location>
        <begin position="242"/>
        <end position="253"/>
    </location>
</feature>
<dbReference type="InterPro" id="IPR004827">
    <property type="entry name" value="bZIP"/>
</dbReference>
<keyword evidence="5" id="KW-0175">Coiled coil</keyword>
<feature type="region of interest" description="Disordered" evidence="6">
    <location>
        <begin position="28"/>
        <end position="49"/>
    </location>
</feature>
<dbReference type="CDD" id="cd14687">
    <property type="entry name" value="bZIP_ATF2"/>
    <property type="match status" value="1"/>
</dbReference>
<keyword evidence="4" id="KW-0539">Nucleus</keyword>
<sequence length="362" mass="39890">MTTDFFLVDQPDRGKARAPPIFNAINYGPSSSYGTPNLGGSSAVNPSSSMYQYPSLLTVDTSSAPTFRQEYGQVTPPDDVGPSDGDASLATSPVTQVKKRDSAIEPEKKAGRRKRKDGPVRKSRKQRQPEPELVPEDPEEAAKRNAFLERNRLAASKCRQKKKEWTQDLEKKARELAAERAYLMAQVSELKNNILFLKDECLKHSNCGCTRIRDYLQREAQLISPSQVPISLGANPNRPYEQMSSIAGPSTNSPAFGQASFQYGFARSQSIDVRKDGSESPERYLHAPDSPFFQRHREKVQDSKGDSPTPADHAPHRSGANGGLPSSSGAQYRMNLDTVPTTESMDVNALSDEDWEALLTPG</sequence>
<evidence type="ECO:0000256" key="2">
    <source>
        <dbReference type="ARBA" id="ARBA00023015"/>
    </source>
</evidence>
<keyword evidence="3" id="KW-0804">Transcription</keyword>
<feature type="compositionally biased region" description="Basic residues" evidence="6">
    <location>
        <begin position="110"/>
        <end position="126"/>
    </location>
</feature>
<reference evidence="8" key="1">
    <citation type="journal article" date="2020" name="Stud. Mycol.">
        <title>101 Dothideomycetes genomes: a test case for predicting lifestyles and emergence of pathogens.</title>
        <authorList>
            <person name="Haridas S."/>
            <person name="Albert R."/>
            <person name="Binder M."/>
            <person name="Bloem J."/>
            <person name="Labutti K."/>
            <person name="Salamov A."/>
            <person name="Andreopoulos B."/>
            <person name="Baker S."/>
            <person name="Barry K."/>
            <person name="Bills G."/>
            <person name="Bluhm B."/>
            <person name="Cannon C."/>
            <person name="Castanera R."/>
            <person name="Culley D."/>
            <person name="Daum C."/>
            <person name="Ezra D."/>
            <person name="Gonzalez J."/>
            <person name="Henrissat B."/>
            <person name="Kuo A."/>
            <person name="Liang C."/>
            <person name="Lipzen A."/>
            <person name="Lutzoni F."/>
            <person name="Magnuson J."/>
            <person name="Mondo S."/>
            <person name="Nolan M."/>
            <person name="Ohm R."/>
            <person name="Pangilinan J."/>
            <person name="Park H.-J."/>
            <person name="Ramirez L."/>
            <person name="Alfaro M."/>
            <person name="Sun H."/>
            <person name="Tritt A."/>
            <person name="Yoshinaga Y."/>
            <person name="Zwiers L.-H."/>
            <person name="Turgeon B."/>
            <person name="Goodwin S."/>
            <person name="Spatafora J."/>
            <person name="Crous P."/>
            <person name="Grigoriev I."/>
        </authorList>
    </citation>
    <scope>NUCLEOTIDE SEQUENCE</scope>
    <source>
        <strain evidence="8">CBS 101060</strain>
    </source>
</reference>
<comment type="subcellular location">
    <subcellularLocation>
        <location evidence="1">Nucleus</location>
    </subcellularLocation>
</comment>
<dbReference type="AlphaFoldDB" id="A0A9P4SAF1"/>
<evidence type="ECO:0000256" key="6">
    <source>
        <dbReference type="SAM" id="MobiDB-lite"/>
    </source>
</evidence>
<keyword evidence="2" id="KW-0805">Transcription regulation</keyword>
<accession>A0A9P4SAF1</accession>
<dbReference type="Gene3D" id="1.20.5.170">
    <property type="match status" value="1"/>
</dbReference>
<proteinExistence type="predicted"/>
<gene>
    <name evidence="8" type="ORF">M501DRAFT_1004979</name>
</gene>
<evidence type="ECO:0000256" key="1">
    <source>
        <dbReference type="ARBA" id="ARBA00004123"/>
    </source>
</evidence>
<name>A0A9P4SAF1_9PEZI</name>
<dbReference type="InterPro" id="IPR051027">
    <property type="entry name" value="bZIP_transcription_factors"/>
</dbReference>
<feature type="region of interest" description="Disordered" evidence="6">
    <location>
        <begin position="67"/>
        <end position="141"/>
    </location>
</feature>
<dbReference type="GO" id="GO:0006357">
    <property type="term" value="P:regulation of transcription by RNA polymerase II"/>
    <property type="evidence" value="ECO:0007669"/>
    <property type="project" value="InterPro"/>
</dbReference>
<dbReference type="GO" id="GO:0003700">
    <property type="term" value="F:DNA-binding transcription factor activity"/>
    <property type="evidence" value="ECO:0007669"/>
    <property type="project" value="InterPro"/>
</dbReference>
<evidence type="ECO:0000256" key="5">
    <source>
        <dbReference type="SAM" id="Coils"/>
    </source>
</evidence>
<dbReference type="PANTHER" id="PTHR19304">
    <property type="entry name" value="CYCLIC-AMP RESPONSE ELEMENT BINDING PROTEIN"/>
    <property type="match status" value="1"/>
</dbReference>
<feature type="region of interest" description="Disordered" evidence="6">
    <location>
        <begin position="228"/>
        <end position="253"/>
    </location>
</feature>
<keyword evidence="9" id="KW-1185">Reference proteome</keyword>
<dbReference type="PRINTS" id="PR00042">
    <property type="entry name" value="LEUZIPPRFOS"/>
</dbReference>
<feature type="coiled-coil region" evidence="5">
    <location>
        <begin position="155"/>
        <end position="193"/>
    </location>
</feature>
<feature type="compositionally biased region" description="Basic and acidic residues" evidence="6">
    <location>
        <begin position="272"/>
        <end position="286"/>
    </location>
</feature>
<feature type="region of interest" description="Disordered" evidence="6">
    <location>
        <begin position="1"/>
        <end position="20"/>
    </location>
</feature>
<dbReference type="Pfam" id="PF00170">
    <property type="entry name" value="bZIP_1"/>
    <property type="match status" value="1"/>
</dbReference>
<dbReference type="InterPro" id="IPR000837">
    <property type="entry name" value="AP-1"/>
</dbReference>
<dbReference type="GO" id="GO:0005634">
    <property type="term" value="C:nucleus"/>
    <property type="evidence" value="ECO:0007669"/>
    <property type="project" value="UniProtKB-SubCell"/>
</dbReference>
<evidence type="ECO:0000313" key="9">
    <source>
        <dbReference type="Proteomes" id="UP000799429"/>
    </source>
</evidence>
<comment type="caution">
    <text evidence="8">The sequence shown here is derived from an EMBL/GenBank/DDBJ whole genome shotgun (WGS) entry which is preliminary data.</text>
</comment>
<dbReference type="SMART" id="SM00338">
    <property type="entry name" value="BRLZ"/>
    <property type="match status" value="1"/>
</dbReference>
<evidence type="ECO:0000256" key="4">
    <source>
        <dbReference type="ARBA" id="ARBA00023242"/>
    </source>
</evidence>
<dbReference type="Proteomes" id="UP000799429">
    <property type="component" value="Unassembled WGS sequence"/>
</dbReference>
<dbReference type="PROSITE" id="PS50217">
    <property type="entry name" value="BZIP"/>
    <property type="match status" value="1"/>
</dbReference>
<feature type="domain" description="BZIP" evidence="7">
    <location>
        <begin position="141"/>
        <end position="204"/>
    </location>
</feature>
<dbReference type="EMBL" id="MU006097">
    <property type="protein sequence ID" value="KAF2838130.1"/>
    <property type="molecule type" value="Genomic_DNA"/>
</dbReference>
<evidence type="ECO:0000259" key="7">
    <source>
        <dbReference type="PROSITE" id="PS50217"/>
    </source>
</evidence>
<evidence type="ECO:0000256" key="3">
    <source>
        <dbReference type="ARBA" id="ARBA00023163"/>
    </source>
</evidence>
<dbReference type="GO" id="GO:0003677">
    <property type="term" value="F:DNA binding"/>
    <property type="evidence" value="ECO:0007669"/>
    <property type="project" value="InterPro"/>
</dbReference>
<organism evidence="8 9">
    <name type="scientific">Patellaria atrata CBS 101060</name>
    <dbReference type="NCBI Taxonomy" id="1346257"/>
    <lineage>
        <taxon>Eukaryota</taxon>
        <taxon>Fungi</taxon>
        <taxon>Dikarya</taxon>
        <taxon>Ascomycota</taxon>
        <taxon>Pezizomycotina</taxon>
        <taxon>Dothideomycetes</taxon>
        <taxon>Dothideomycetes incertae sedis</taxon>
        <taxon>Patellariales</taxon>
        <taxon>Patellariaceae</taxon>
        <taxon>Patellaria</taxon>
    </lineage>
</organism>